<dbReference type="Proteomes" id="UP000184267">
    <property type="component" value="Unassembled WGS sequence"/>
</dbReference>
<name>A0A1M2VTE5_TRAPU</name>
<feature type="non-terminal residue" evidence="3">
    <location>
        <position position="324"/>
    </location>
</feature>
<keyword evidence="1" id="KW-0812">Transmembrane</keyword>
<accession>A0A1M2VTE5</accession>
<feature type="transmembrane region" description="Helical" evidence="1">
    <location>
        <begin position="178"/>
        <end position="199"/>
    </location>
</feature>
<dbReference type="InterPro" id="IPR045339">
    <property type="entry name" value="DUF6534"/>
</dbReference>
<sequence length="324" mass="35795">MAAAVLSTNGSSYMALPEPMLPALDDTLGAMLIGAMISTILYGLTLNQISRYYELYPVDTPLFRIMVPTLFILETVHTVCILESIYFYLVANQANPASIARFHPPLKLVIPITAVTTLLCHSFYARRVYLFGSHHRKSVVIAALFSMAKMGFCVAATVEVFSSPLIITIEKYSWMVSASYGCTFVADALLTGTLIYILLQSRTGFKRRVNLRARARYQSSLFNRRTDNIVETLALYTTNTGLLTSTIGVVVFIMALVEPNNLIWAGVGFVSNKLYANAVLAVLNSRRSLASSMFENPTEAEVISTRIRSRRTHPNLGADPNPSQ</sequence>
<dbReference type="OMA" id="PLFRIMV"/>
<feature type="transmembrane region" description="Helical" evidence="1">
    <location>
        <begin position="262"/>
        <end position="283"/>
    </location>
</feature>
<evidence type="ECO:0000313" key="3">
    <source>
        <dbReference type="EMBL" id="OJT10879.1"/>
    </source>
</evidence>
<gene>
    <name evidence="3" type="ORF">TRAPUB_12612</name>
</gene>
<reference evidence="3 4" key="1">
    <citation type="submission" date="2016-10" db="EMBL/GenBank/DDBJ databases">
        <title>Genome sequence of the basidiomycete white-rot fungus Trametes pubescens.</title>
        <authorList>
            <person name="Makela M.R."/>
            <person name="Granchi Z."/>
            <person name="Peng M."/>
            <person name="De Vries R.P."/>
            <person name="Grigoriev I."/>
            <person name="Riley R."/>
            <person name="Hilden K."/>
        </authorList>
    </citation>
    <scope>NUCLEOTIDE SEQUENCE [LARGE SCALE GENOMIC DNA]</scope>
    <source>
        <strain evidence="3 4">FBCC735</strain>
    </source>
</reference>
<dbReference type="PANTHER" id="PTHR40465:SF1">
    <property type="entry name" value="DUF6534 DOMAIN-CONTAINING PROTEIN"/>
    <property type="match status" value="1"/>
</dbReference>
<evidence type="ECO:0000259" key="2">
    <source>
        <dbReference type="Pfam" id="PF20152"/>
    </source>
</evidence>
<feature type="transmembrane region" description="Helical" evidence="1">
    <location>
        <begin position="233"/>
        <end position="256"/>
    </location>
</feature>
<feature type="transmembrane region" description="Helical" evidence="1">
    <location>
        <begin position="65"/>
        <end position="88"/>
    </location>
</feature>
<proteinExistence type="predicted"/>
<keyword evidence="1" id="KW-0472">Membrane</keyword>
<dbReference type="Pfam" id="PF20152">
    <property type="entry name" value="DUF6534"/>
    <property type="match status" value="1"/>
</dbReference>
<comment type="caution">
    <text evidence="3">The sequence shown here is derived from an EMBL/GenBank/DDBJ whole genome shotgun (WGS) entry which is preliminary data.</text>
</comment>
<dbReference type="PANTHER" id="PTHR40465">
    <property type="entry name" value="CHROMOSOME 1, WHOLE GENOME SHOTGUN SEQUENCE"/>
    <property type="match status" value="1"/>
</dbReference>
<dbReference type="AlphaFoldDB" id="A0A1M2VTE5"/>
<evidence type="ECO:0000256" key="1">
    <source>
        <dbReference type="SAM" id="Phobius"/>
    </source>
</evidence>
<protein>
    <recommendedName>
        <fullName evidence="2">DUF6534 domain-containing protein</fullName>
    </recommendedName>
</protein>
<feature type="domain" description="DUF6534" evidence="2">
    <location>
        <begin position="184"/>
        <end position="288"/>
    </location>
</feature>
<dbReference type="EMBL" id="MNAD01000721">
    <property type="protein sequence ID" value="OJT10879.1"/>
    <property type="molecule type" value="Genomic_DNA"/>
</dbReference>
<keyword evidence="1" id="KW-1133">Transmembrane helix</keyword>
<feature type="transmembrane region" description="Helical" evidence="1">
    <location>
        <begin position="27"/>
        <end position="44"/>
    </location>
</feature>
<feature type="transmembrane region" description="Helical" evidence="1">
    <location>
        <begin position="138"/>
        <end position="158"/>
    </location>
</feature>
<organism evidence="3 4">
    <name type="scientific">Trametes pubescens</name>
    <name type="common">White-rot fungus</name>
    <dbReference type="NCBI Taxonomy" id="154538"/>
    <lineage>
        <taxon>Eukaryota</taxon>
        <taxon>Fungi</taxon>
        <taxon>Dikarya</taxon>
        <taxon>Basidiomycota</taxon>
        <taxon>Agaricomycotina</taxon>
        <taxon>Agaricomycetes</taxon>
        <taxon>Polyporales</taxon>
        <taxon>Polyporaceae</taxon>
        <taxon>Trametes</taxon>
    </lineage>
</organism>
<dbReference type="OrthoDB" id="2743740at2759"/>
<feature type="transmembrane region" description="Helical" evidence="1">
    <location>
        <begin position="108"/>
        <end position="126"/>
    </location>
</feature>
<keyword evidence="4" id="KW-1185">Reference proteome</keyword>
<evidence type="ECO:0000313" key="4">
    <source>
        <dbReference type="Proteomes" id="UP000184267"/>
    </source>
</evidence>